<proteinExistence type="predicted"/>
<dbReference type="PRINTS" id="PR00364">
    <property type="entry name" value="DISEASERSIST"/>
</dbReference>
<dbReference type="InterPro" id="IPR036388">
    <property type="entry name" value="WH-like_DNA-bd_sf"/>
</dbReference>
<comment type="caution">
    <text evidence="6">The sequence shown here is derived from an EMBL/GenBank/DDBJ whole genome shotgun (WGS) entry which is preliminary data.</text>
</comment>
<dbReference type="Gene3D" id="3.80.10.10">
    <property type="entry name" value="Ribonuclease Inhibitor"/>
    <property type="match status" value="1"/>
</dbReference>
<protein>
    <recommendedName>
        <fullName evidence="8">NB-ARC domain-containing protein</fullName>
    </recommendedName>
</protein>
<evidence type="ECO:0000259" key="3">
    <source>
        <dbReference type="Pfam" id="PF00931"/>
    </source>
</evidence>
<evidence type="ECO:0000256" key="1">
    <source>
        <dbReference type="ARBA" id="ARBA00022737"/>
    </source>
</evidence>
<evidence type="ECO:0008006" key="8">
    <source>
        <dbReference type="Google" id="ProtNLM"/>
    </source>
</evidence>
<feature type="domain" description="R13L1/DRL21-like LRR repeat region" evidence="5">
    <location>
        <begin position="521"/>
        <end position="651"/>
    </location>
</feature>
<feature type="domain" description="Disease resistance protein winged helix" evidence="4">
    <location>
        <begin position="269"/>
        <end position="339"/>
    </location>
</feature>
<dbReference type="GO" id="GO:0043531">
    <property type="term" value="F:ADP binding"/>
    <property type="evidence" value="ECO:0007669"/>
    <property type="project" value="InterPro"/>
</dbReference>
<dbReference type="InterPro" id="IPR032675">
    <property type="entry name" value="LRR_dom_sf"/>
</dbReference>
<dbReference type="GO" id="GO:0009626">
    <property type="term" value="P:plant-type hypersensitive response"/>
    <property type="evidence" value="ECO:0007669"/>
    <property type="project" value="UniProtKB-ARBA"/>
</dbReference>
<accession>A0A835EPD1</accession>
<dbReference type="GO" id="GO:0042742">
    <property type="term" value="P:defense response to bacterium"/>
    <property type="evidence" value="ECO:0007669"/>
    <property type="project" value="UniProtKB-ARBA"/>
</dbReference>
<dbReference type="FunFam" id="1.10.10.10:FF:000322">
    <property type="entry name" value="Probable disease resistance protein At1g63360"/>
    <property type="match status" value="1"/>
</dbReference>
<dbReference type="GO" id="GO:0002758">
    <property type="term" value="P:innate immune response-activating signaling pathway"/>
    <property type="evidence" value="ECO:0007669"/>
    <property type="project" value="UniProtKB-ARBA"/>
</dbReference>
<organism evidence="6 7">
    <name type="scientific">Digitaria exilis</name>
    <dbReference type="NCBI Taxonomy" id="1010633"/>
    <lineage>
        <taxon>Eukaryota</taxon>
        <taxon>Viridiplantae</taxon>
        <taxon>Streptophyta</taxon>
        <taxon>Embryophyta</taxon>
        <taxon>Tracheophyta</taxon>
        <taxon>Spermatophyta</taxon>
        <taxon>Magnoliopsida</taxon>
        <taxon>Liliopsida</taxon>
        <taxon>Poales</taxon>
        <taxon>Poaceae</taxon>
        <taxon>PACMAD clade</taxon>
        <taxon>Panicoideae</taxon>
        <taxon>Panicodae</taxon>
        <taxon>Paniceae</taxon>
        <taxon>Anthephorinae</taxon>
        <taxon>Digitaria</taxon>
    </lineage>
</organism>
<dbReference type="EMBL" id="JACEFO010001753">
    <property type="protein sequence ID" value="KAF8711234.1"/>
    <property type="molecule type" value="Genomic_DNA"/>
</dbReference>
<dbReference type="SUPFAM" id="SSF52058">
    <property type="entry name" value="L domain-like"/>
    <property type="match status" value="1"/>
</dbReference>
<dbReference type="AlphaFoldDB" id="A0A835EPD1"/>
<dbReference type="Pfam" id="PF25019">
    <property type="entry name" value="LRR_R13L1-DRL21"/>
    <property type="match status" value="1"/>
</dbReference>
<dbReference type="OrthoDB" id="617360at2759"/>
<keyword evidence="7" id="KW-1185">Reference proteome</keyword>
<evidence type="ECO:0000313" key="7">
    <source>
        <dbReference type="Proteomes" id="UP000636709"/>
    </source>
</evidence>
<dbReference type="SUPFAM" id="SSF52540">
    <property type="entry name" value="P-loop containing nucleoside triphosphate hydrolases"/>
    <property type="match status" value="1"/>
</dbReference>
<dbReference type="PANTHER" id="PTHR23155">
    <property type="entry name" value="DISEASE RESISTANCE PROTEIN RP"/>
    <property type="match status" value="1"/>
</dbReference>
<evidence type="ECO:0000313" key="6">
    <source>
        <dbReference type="EMBL" id="KAF8711234.1"/>
    </source>
</evidence>
<dbReference type="Pfam" id="PF23559">
    <property type="entry name" value="WHD_DRP"/>
    <property type="match status" value="1"/>
</dbReference>
<dbReference type="InterPro" id="IPR002182">
    <property type="entry name" value="NB-ARC"/>
</dbReference>
<evidence type="ECO:0000256" key="2">
    <source>
        <dbReference type="ARBA" id="ARBA00022821"/>
    </source>
</evidence>
<dbReference type="Pfam" id="PF00931">
    <property type="entry name" value="NB-ARC"/>
    <property type="match status" value="1"/>
</dbReference>
<name>A0A835EPD1_9POAL</name>
<feature type="domain" description="NB-ARC" evidence="3">
    <location>
        <begin position="21"/>
        <end position="184"/>
    </location>
</feature>
<dbReference type="Gene3D" id="1.10.10.10">
    <property type="entry name" value="Winged helix-like DNA-binding domain superfamily/Winged helix DNA-binding domain"/>
    <property type="match status" value="1"/>
</dbReference>
<dbReference type="Proteomes" id="UP000636709">
    <property type="component" value="Unassembled WGS sequence"/>
</dbReference>
<keyword evidence="1" id="KW-0677">Repeat</keyword>
<sequence length="742" mass="85083">MLHGKEGYGESTADDGLCYSVLGIHGISGSGKSTLAQLVCAQEKKDKEEKKDGHFDLIMWVHVSQKFSVEAIYRDMIKVASDCRCDGTTNLDTLHDILDYALRDKRFFLVMDDVWCNNNKDTNCVHNLPQLLSPLRSGRRGRKILVTSRNVDALSDLGPDVKSTPIPILDLKEDDFLKLFMYYALGDRTRDNQDMSTFWNIGAQIAQKLKRSPLAASIVGGHLRRRKNNVEFWRKAKDQDLLNQTMGALLWSYQHLNEQVRRCFAYCSIFPGRHRLKRDELVRLWVAEGLIRNTHSQKMEDVAQEYFDELVSTSLLQLRMKRYYSDYCYIVHDLLHHLAERVAGDDFFRIENGWTGEVPRGVRHLFVDNYNEQVLKMIVELENLCTLFINRVGVDTPLEKKVLESMVKKLCKLRVLSVRTTQVKFSLPASIGLLKHLRFLLFRMGPSSKLKFPSTFNKLYHIQMLDFGSCNLLFPSGKEIVNLVNLRHATPNVSVHLPVDISRSTSLQKLPFFYVGKNHKLKVLRDLNNIRGRLRICGLINVESKEEALEAKLADKERLTELELSWNFSKETISPEVEAEVLEGLCPAMCLEALKIECYSGATYPNWMVDKPSGSPWYLQKLELRECSRLGPVPELFEVFVHLSSLTLAKCTWDALPDSIEHLKLLKKLEIYKCLNIRSLPALPQSLETFRLDRCDVVFMRSCQTIGDPNWNKIQHIPSREFFPNSSSPSVTFGDNVSIIGT</sequence>
<dbReference type="InterPro" id="IPR044974">
    <property type="entry name" value="Disease_R_plants"/>
</dbReference>
<gene>
    <name evidence="6" type="ORF">HU200_029252</name>
</gene>
<evidence type="ECO:0000259" key="4">
    <source>
        <dbReference type="Pfam" id="PF23559"/>
    </source>
</evidence>
<reference evidence="6" key="1">
    <citation type="submission" date="2020-07" db="EMBL/GenBank/DDBJ databases">
        <title>Genome sequence and genetic diversity analysis of an under-domesticated orphan crop, white fonio (Digitaria exilis).</title>
        <authorList>
            <person name="Bennetzen J.L."/>
            <person name="Chen S."/>
            <person name="Ma X."/>
            <person name="Wang X."/>
            <person name="Yssel A.E.J."/>
            <person name="Chaluvadi S.R."/>
            <person name="Johnson M."/>
            <person name="Gangashetty P."/>
            <person name="Hamidou F."/>
            <person name="Sanogo M.D."/>
            <person name="Zwaenepoel A."/>
            <person name="Wallace J."/>
            <person name="Van De Peer Y."/>
            <person name="Van Deynze A."/>
        </authorList>
    </citation>
    <scope>NUCLEOTIDE SEQUENCE</scope>
    <source>
        <tissue evidence="6">Leaves</tissue>
    </source>
</reference>
<dbReference type="Gene3D" id="3.40.50.300">
    <property type="entry name" value="P-loop containing nucleotide triphosphate hydrolases"/>
    <property type="match status" value="1"/>
</dbReference>
<evidence type="ECO:0000259" key="5">
    <source>
        <dbReference type="Pfam" id="PF25019"/>
    </source>
</evidence>
<keyword evidence="2" id="KW-0611">Plant defense</keyword>
<dbReference type="InterPro" id="IPR056789">
    <property type="entry name" value="LRR_R13L1-DRL21"/>
</dbReference>
<dbReference type="InterPro" id="IPR027417">
    <property type="entry name" value="P-loop_NTPase"/>
</dbReference>
<dbReference type="PANTHER" id="PTHR23155:SF1058">
    <property type="entry name" value="OS11G0668100 PROTEIN"/>
    <property type="match status" value="1"/>
</dbReference>
<dbReference type="InterPro" id="IPR058922">
    <property type="entry name" value="WHD_DRP"/>
</dbReference>